<feature type="domain" description="Thioredoxin" evidence="2">
    <location>
        <begin position="30"/>
        <end position="88"/>
    </location>
</feature>
<dbReference type="InterPro" id="IPR036249">
    <property type="entry name" value="Thioredoxin-like_sf"/>
</dbReference>
<evidence type="ECO:0000256" key="1">
    <source>
        <dbReference type="SAM" id="MobiDB-lite"/>
    </source>
</evidence>
<dbReference type="PROSITE" id="PS00194">
    <property type="entry name" value="THIOREDOXIN_1"/>
    <property type="match status" value="1"/>
</dbReference>
<proteinExistence type="predicted"/>
<feature type="region of interest" description="Disordered" evidence="1">
    <location>
        <begin position="71"/>
        <end position="133"/>
    </location>
</feature>
<feature type="region of interest" description="Disordered" evidence="1">
    <location>
        <begin position="1"/>
        <end position="25"/>
    </location>
</feature>
<evidence type="ECO:0000313" key="3">
    <source>
        <dbReference type="EMBL" id="QHU04453.1"/>
    </source>
</evidence>
<feature type="compositionally biased region" description="Basic and acidic residues" evidence="1">
    <location>
        <begin position="103"/>
        <end position="118"/>
    </location>
</feature>
<dbReference type="EMBL" id="MN740401">
    <property type="protein sequence ID" value="QHU04453.1"/>
    <property type="molecule type" value="Genomic_DNA"/>
</dbReference>
<protein>
    <recommendedName>
        <fullName evidence="2">Thioredoxin domain-containing protein</fullName>
    </recommendedName>
</protein>
<organism evidence="3">
    <name type="scientific">viral metagenome</name>
    <dbReference type="NCBI Taxonomy" id="1070528"/>
    <lineage>
        <taxon>unclassified sequences</taxon>
        <taxon>metagenomes</taxon>
        <taxon>organismal metagenomes</taxon>
    </lineage>
</organism>
<dbReference type="InterPro" id="IPR017937">
    <property type="entry name" value="Thioredoxin_CS"/>
</dbReference>
<evidence type="ECO:0000259" key="2">
    <source>
        <dbReference type="Pfam" id="PF00085"/>
    </source>
</evidence>
<feature type="compositionally biased region" description="Basic residues" evidence="1">
    <location>
        <begin position="119"/>
        <end position="133"/>
    </location>
</feature>
<name>A0A6C0JGE4_9ZZZZ</name>
<dbReference type="SUPFAM" id="SSF52833">
    <property type="entry name" value="Thioredoxin-like"/>
    <property type="match status" value="1"/>
</dbReference>
<dbReference type="Pfam" id="PF00085">
    <property type="entry name" value="Thioredoxin"/>
    <property type="match status" value="1"/>
</dbReference>
<dbReference type="InterPro" id="IPR013766">
    <property type="entry name" value="Thioredoxin_domain"/>
</dbReference>
<reference evidence="3" key="1">
    <citation type="journal article" date="2020" name="Nature">
        <title>Giant virus diversity and host interactions through global metagenomics.</title>
        <authorList>
            <person name="Schulz F."/>
            <person name="Roux S."/>
            <person name="Paez-Espino D."/>
            <person name="Jungbluth S."/>
            <person name="Walsh D.A."/>
            <person name="Denef V.J."/>
            <person name="McMahon K.D."/>
            <person name="Konstantinidis K.T."/>
            <person name="Eloe-Fadrosh E.A."/>
            <person name="Kyrpides N.C."/>
            <person name="Woyke T."/>
        </authorList>
    </citation>
    <scope>NUCLEOTIDE SEQUENCE</scope>
    <source>
        <strain evidence="3">GVMAG-M-3300027708-51</strain>
    </source>
</reference>
<dbReference type="AlphaFoldDB" id="A0A6C0JGE4"/>
<accession>A0A6C0JGE4</accession>
<feature type="compositionally biased region" description="Basic and acidic residues" evidence="1">
    <location>
        <begin position="13"/>
        <end position="25"/>
    </location>
</feature>
<dbReference type="Gene3D" id="3.40.30.10">
    <property type="entry name" value="Glutaredoxin"/>
    <property type="match status" value="1"/>
</dbReference>
<sequence>MSVFSPAFGGPPKAEEGGGKMEDARRSLRKRPVLVLFFMNGCPHCVHNEPAWKSATKKVKGKVKIVRVESKDVPPEEGVSSFPTMKYRPAHGPDRVLPGSQKTGRDILMKLGLKGERGTRRRKADTRKTRRQV</sequence>